<keyword evidence="2 5" id="KW-0812">Transmembrane</keyword>
<dbReference type="InterPro" id="IPR032808">
    <property type="entry name" value="DoxX"/>
</dbReference>
<dbReference type="Proteomes" id="UP001055460">
    <property type="component" value="Plasmid pC"/>
</dbReference>
<protein>
    <submittedName>
        <fullName evidence="6">DoxX family protein</fullName>
    </submittedName>
</protein>
<keyword evidence="4 5" id="KW-0472">Membrane</keyword>
<feature type="transmembrane region" description="Helical" evidence="5">
    <location>
        <begin position="20"/>
        <end position="41"/>
    </location>
</feature>
<geneLocation type="plasmid" evidence="6 7">
    <name>pC</name>
</geneLocation>
<dbReference type="AlphaFoldDB" id="A0A9Q9DF17"/>
<comment type="subcellular location">
    <subcellularLocation>
        <location evidence="1">Membrane</location>
        <topology evidence="1">Multi-pass membrane protein</topology>
    </subcellularLocation>
</comment>
<reference evidence="6" key="1">
    <citation type="submission" date="2022-06" db="EMBL/GenBank/DDBJ databases">
        <title>Physiological and biochemical characterization and genomic elucidation of a strain of the genus Ensifer adhaerens M8 that combines arsenic oxidation and chromium reduction.</title>
        <authorList>
            <person name="Li X."/>
            <person name="Yu c."/>
        </authorList>
    </citation>
    <scope>NUCLEOTIDE SEQUENCE</scope>
    <source>
        <strain evidence="6">M8</strain>
        <plasmid evidence="6">pC</plasmid>
    </source>
</reference>
<feature type="transmembrane region" description="Helical" evidence="5">
    <location>
        <begin position="77"/>
        <end position="101"/>
    </location>
</feature>
<dbReference type="GO" id="GO:0016020">
    <property type="term" value="C:membrane"/>
    <property type="evidence" value="ECO:0007669"/>
    <property type="project" value="UniProtKB-SubCell"/>
</dbReference>
<dbReference type="RefSeq" id="WP_252161575.1">
    <property type="nucleotide sequence ID" value="NZ_CP098810.1"/>
</dbReference>
<name>A0A9Q9DF17_ENSAD</name>
<feature type="transmembrane region" description="Helical" evidence="5">
    <location>
        <begin position="53"/>
        <end position="71"/>
    </location>
</feature>
<dbReference type="EMBL" id="CP098810">
    <property type="protein sequence ID" value="USJ28507.1"/>
    <property type="molecule type" value="Genomic_DNA"/>
</dbReference>
<dbReference type="Pfam" id="PF07681">
    <property type="entry name" value="DoxX"/>
    <property type="match status" value="1"/>
</dbReference>
<evidence type="ECO:0000256" key="3">
    <source>
        <dbReference type="ARBA" id="ARBA00022989"/>
    </source>
</evidence>
<proteinExistence type="predicted"/>
<evidence type="ECO:0000256" key="4">
    <source>
        <dbReference type="ARBA" id="ARBA00023136"/>
    </source>
</evidence>
<organism evidence="6 7">
    <name type="scientific">Ensifer adhaerens</name>
    <name type="common">Sinorhizobium morelense</name>
    <dbReference type="NCBI Taxonomy" id="106592"/>
    <lineage>
        <taxon>Bacteria</taxon>
        <taxon>Pseudomonadati</taxon>
        <taxon>Pseudomonadota</taxon>
        <taxon>Alphaproteobacteria</taxon>
        <taxon>Hyphomicrobiales</taxon>
        <taxon>Rhizobiaceae</taxon>
        <taxon>Sinorhizobium/Ensifer group</taxon>
        <taxon>Ensifer</taxon>
    </lineage>
</organism>
<evidence type="ECO:0000256" key="5">
    <source>
        <dbReference type="SAM" id="Phobius"/>
    </source>
</evidence>
<feature type="transmembrane region" description="Helical" evidence="5">
    <location>
        <begin position="113"/>
        <end position="132"/>
    </location>
</feature>
<evidence type="ECO:0000313" key="7">
    <source>
        <dbReference type="Proteomes" id="UP001055460"/>
    </source>
</evidence>
<evidence type="ECO:0000256" key="2">
    <source>
        <dbReference type="ARBA" id="ARBA00022692"/>
    </source>
</evidence>
<accession>A0A9Q9DF17</accession>
<sequence length="134" mass="14318">MPSFIAAFLESSVALIGGRVVLTCLFWMAGIFGIFNFSVVVQEMRDAALPLPATFAVATIACQLIGSALIITNFAGLGWLGAGALGVFTLLSIPLGHPFWTYAEPRRQQEFQIALEHVTVVGGMLLAAILSLRH</sequence>
<keyword evidence="6" id="KW-0614">Plasmid</keyword>
<evidence type="ECO:0000256" key="1">
    <source>
        <dbReference type="ARBA" id="ARBA00004141"/>
    </source>
</evidence>
<keyword evidence="3 5" id="KW-1133">Transmembrane helix</keyword>
<evidence type="ECO:0000313" key="6">
    <source>
        <dbReference type="EMBL" id="USJ28507.1"/>
    </source>
</evidence>
<gene>
    <name evidence="6" type="ORF">NE863_35160</name>
</gene>